<keyword evidence="2" id="KW-1185">Reference proteome</keyword>
<gene>
    <name evidence="1" type="ORF">E5Q11_02005</name>
</gene>
<protein>
    <recommendedName>
        <fullName evidence="3">PilZ domain-containing protein</fullName>
    </recommendedName>
</protein>
<evidence type="ECO:0000313" key="2">
    <source>
        <dbReference type="Proteomes" id="UP000298325"/>
    </source>
</evidence>
<dbReference type="Proteomes" id="UP000298325">
    <property type="component" value="Unassembled WGS sequence"/>
</dbReference>
<proteinExistence type="predicted"/>
<accession>A0A4Z1CBE1</accession>
<evidence type="ECO:0000313" key="1">
    <source>
        <dbReference type="EMBL" id="TGN41346.1"/>
    </source>
</evidence>
<comment type="caution">
    <text evidence="1">The sequence shown here is derived from an EMBL/GenBank/DDBJ whole genome shotgun (WGS) entry which is preliminary data.</text>
</comment>
<dbReference type="RefSeq" id="WP_135801731.1">
    <property type="nucleotide sequence ID" value="NZ_SRPF01000001.1"/>
</dbReference>
<dbReference type="OrthoDB" id="6196119at2"/>
<evidence type="ECO:0008006" key="3">
    <source>
        <dbReference type="Google" id="ProtNLM"/>
    </source>
</evidence>
<reference evidence="1 2" key="1">
    <citation type="submission" date="2019-04" db="EMBL/GenBank/DDBJ databases">
        <authorList>
            <person name="Park S."/>
            <person name="Yoon J.-H."/>
        </authorList>
    </citation>
    <scope>NUCLEOTIDE SEQUENCE [LARGE SCALE GENOMIC DNA]</scope>
    <source>
        <strain evidence="1 2">HJM-18</strain>
    </source>
</reference>
<dbReference type="EMBL" id="SRPF01000001">
    <property type="protein sequence ID" value="TGN41346.1"/>
    <property type="molecule type" value="Genomic_DNA"/>
</dbReference>
<name>A0A4Z1CBE1_9GAMM</name>
<sequence>MAERRRRKRLPWLSMQAQVRVKKSMLSSEWVSVEVADYNSLGMGIRPEKTLLTSLQKQGAIQLSLLLATEVGEISADRVSAKVRHVAEEGGLSFVGIEFDQDLKASTKESLERIESILNRHQQLSLRVAAGSGEDA</sequence>
<organism evidence="1 2">
    <name type="scientific">Marinobacter confluentis</name>
    <dbReference type="NCBI Taxonomy" id="1697557"/>
    <lineage>
        <taxon>Bacteria</taxon>
        <taxon>Pseudomonadati</taxon>
        <taxon>Pseudomonadota</taxon>
        <taxon>Gammaproteobacteria</taxon>
        <taxon>Pseudomonadales</taxon>
        <taxon>Marinobacteraceae</taxon>
        <taxon>Marinobacter</taxon>
    </lineage>
</organism>
<dbReference type="AlphaFoldDB" id="A0A4Z1CBE1"/>